<feature type="domain" description="G-protein coupled receptors family 2 profile 1" evidence="19">
    <location>
        <begin position="42"/>
        <end position="125"/>
    </location>
</feature>
<keyword evidence="4" id="KW-0597">Phosphoprotein</keyword>
<dbReference type="PROSITE" id="PS50227">
    <property type="entry name" value="G_PROTEIN_RECEP_F2_3"/>
    <property type="match status" value="1"/>
</dbReference>
<dbReference type="InterPro" id="IPR017983">
    <property type="entry name" value="GPCR_2_secretin-like_CS"/>
</dbReference>
<evidence type="ECO:0000256" key="14">
    <source>
        <dbReference type="ARBA" id="ARBA00057279"/>
    </source>
</evidence>
<gene>
    <name evidence="21" type="primary">GCGR</name>
</gene>
<feature type="chain" id="PRO_5041990306" description="Glucagon receptor" evidence="18">
    <location>
        <begin position="26"/>
        <end position="456"/>
    </location>
</feature>
<dbReference type="PRINTS" id="PR00249">
    <property type="entry name" value="GPCRSECRETIN"/>
</dbReference>
<feature type="transmembrane region" description="Helical" evidence="17">
    <location>
        <begin position="178"/>
        <end position="198"/>
    </location>
</feature>
<dbReference type="InterPro" id="IPR001879">
    <property type="entry name" value="GPCR_2_extracellular_dom"/>
</dbReference>
<dbReference type="AlphaFoldDB" id="A0AAA9SGG8"/>
<feature type="transmembrane region" description="Helical" evidence="17">
    <location>
        <begin position="265"/>
        <end position="285"/>
    </location>
</feature>
<keyword evidence="12" id="KW-0325">Glycoprotein</keyword>
<dbReference type="InterPro" id="IPR050332">
    <property type="entry name" value="GPCR_2"/>
</dbReference>
<evidence type="ECO:0000256" key="8">
    <source>
        <dbReference type="ARBA" id="ARBA00023040"/>
    </source>
</evidence>
<feature type="transmembrane region" description="Helical" evidence="17">
    <location>
        <begin position="147"/>
        <end position="166"/>
    </location>
</feature>
<dbReference type="InterPro" id="IPR000832">
    <property type="entry name" value="GPCR_2_secretin-like"/>
</dbReference>
<dbReference type="PRINTS" id="PR01353">
    <property type="entry name" value="GLUCAGNFAMLY"/>
</dbReference>
<dbReference type="SMART" id="SM00008">
    <property type="entry name" value="HormR"/>
    <property type="match status" value="1"/>
</dbReference>
<dbReference type="GO" id="GO:0007166">
    <property type="term" value="P:cell surface receptor signaling pathway"/>
    <property type="evidence" value="ECO:0007669"/>
    <property type="project" value="InterPro"/>
</dbReference>
<dbReference type="PROSITE" id="PS00649">
    <property type="entry name" value="G_PROTEIN_RECEP_F2_1"/>
    <property type="match status" value="1"/>
</dbReference>
<keyword evidence="5 17" id="KW-0812">Transmembrane</keyword>
<dbReference type="FunFam" id="4.10.1240.10:FF:000009">
    <property type="entry name" value="Glucagon receptor"/>
    <property type="match status" value="1"/>
</dbReference>
<dbReference type="Ensembl" id="ENSBTAT00000103043.1">
    <property type="protein sequence ID" value="ENSBTAP00000082779.1"/>
    <property type="gene ID" value="ENSBTAG00000003786.6"/>
</dbReference>
<dbReference type="InterPro" id="IPR036445">
    <property type="entry name" value="GPCR_2_extracell_dom_sf"/>
</dbReference>
<accession>A0AAA9SGG8</accession>
<evidence type="ECO:0000256" key="2">
    <source>
        <dbReference type="ARBA" id="ARBA00005314"/>
    </source>
</evidence>
<keyword evidence="8" id="KW-0297">G-protein coupled receptor</keyword>
<keyword evidence="13" id="KW-0807">Transducer</keyword>
<reference evidence="21" key="1">
    <citation type="submission" date="2018-03" db="EMBL/GenBank/DDBJ databases">
        <title>ARS-UCD1.2.</title>
        <authorList>
            <person name="Rosen B.D."/>
            <person name="Bickhart D.M."/>
            <person name="Koren S."/>
            <person name="Schnabel R.D."/>
            <person name="Hall R."/>
            <person name="Zimin A."/>
            <person name="Dreischer C."/>
            <person name="Schultheiss S."/>
            <person name="Schroeder S.G."/>
            <person name="Elsik C.G."/>
            <person name="Couldrey C."/>
            <person name="Liu G.E."/>
            <person name="Van Tassell C.P."/>
            <person name="Phillippy A.M."/>
            <person name="Smith T.P.L."/>
            <person name="Medrano J.F."/>
        </authorList>
    </citation>
    <scope>NUCLEOTIDE SEQUENCE [LARGE SCALE GENOMIC DNA]</scope>
    <source>
        <strain evidence="21">Hereford</strain>
    </source>
</reference>
<dbReference type="InterPro" id="IPR003291">
    <property type="entry name" value="GPCR_2_glucagon_rcpt"/>
</dbReference>
<comment type="similarity">
    <text evidence="2">Belongs to the G-protein coupled receptor 2 family.</text>
</comment>
<evidence type="ECO:0000256" key="16">
    <source>
        <dbReference type="SAM" id="MobiDB-lite"/>
    </source>
</evidence>
<evidence type="ECO:0000256" key="10">
    <source>
        <dbReference type="ARBA" id="ARBA00023157"/>
    </source>
</evidence>
<dbReference type="PROSITE" id="PS50261">
    <property type="entry name" value="G_PROTEIN_RECEP_F2_4"/>
    <property type="match status" value="1"/>
</dbReference>
<dbReference type="InterPro" id="IPR017981">
    <property type="entry name" value="GPCR_2-like_7TM"/>
</dbReference>
<dbReference type="Proteomes" id="UP000009136">
    <property type="component" value="Chromosome 19"/>
</dbReference>
<name>A0AAA9SGG8_BOVIN</name>
<evidence type="ECO:0000256" key="5">
    <source>
        <dbReference type="ARBA" id="ARBA00022692"/>
    </source>
</evidence>
<dbReference type="Pfam" id="PF02793">
    <property type="entry name" value="HRM"/>
    <property type="match status" value="1"/>
</dbReference>
<keyword evidence="6 18" id="KW-0732">Signal</keyword>
<comment type="subcellular location">
    <subcellularLocation>
        <location evidence="1">Cell membrane</location>
        <topology evidence="1">Multi-pass membrane protein</topology>
    </subcellularLocation>
</comment>
<dbReference type="Gene3D" id="4.10.1240.10">
    <property type="entry name" value="GPCR, family 2, extracellular hormone receptor domain"/>
    <property type="match status" value="1"/>
</dbReference>
<dbReference type="SUPFAM" id="SSF111418">
    <property type="entry name" value="Hormone receptor domain"/>
    <property type="match status" value="1"/>
</dbReference>
<evidence type="ECO:0000256" key="11">
    <source>
        <dbReference type="ARBA" id="ARBA00023170"/>
    </source>
</evidence>
<organism evidence="21 22">
    <name type="scientific">Bos taurus</name>
    <name type="common">Bovine</name>
    <dbReference type="NCBI Taxonomy" id="9913"/>
    <lineage>
        <taxon>Eukaryota</taxon>
        <taxon>Metazoa</taxon>
        <taxon>Chordata</taxon>
        <taxon>Craniata</taxon>
        <taxon>Vertebrata</taxon>
        <taxon>Euteleostomi</taxon>
        <taxon>Mammalia</taxon>
        <taxon>Eutheria</taxon>
        <taxon>Laurasiatheria</taxon>
        <taxon>Artiodactyla</taxon>
        <taxon>Ruminantia</taxon>
        <taxon>Pecora</taxon>
        <taxon>Bovidae</taxon>
        <taxon>Bovinae</taxon>
        <taxon>Bos</taxon>
    </lineage>
</organism>
<dbReference type="GO" id="GO:0004967">
    <property type="term" value="F:glucagon receptor activity"/>
    <property type="evidence" value="ECO:0007669"/>
    <property type="project" value="InterPro"/>
</dbReference>
<dbReference type="PANTHER" id="PTHR45620">
    <property type="entry name" value="PDF RECEPTOR-LIKE PROTEIN-RELATED"/>
    <property type="match status" value="1"/>
</dbReference>
<evidence type="ECO:0000313" key="21">
    <source>
        <dbReference type="Ensembl" id="ENSBTAP00000082779.1"/>
    </source>
</evidence>
<feature type="region of interest" description="Disordered" evidence="16">
    <location>
        <begin position="436"/>
        <end position="456"/>
    </location>
</feature>
<evidence type="ECO:0000259" key="19">
    <source>
        <dbReference type="PROSITE" id="PS50227"/>
    </source>
</evidence>
<reference evidence="21" key="3">
    <citation type="submission" date="2025-09" db="UniProtKB">
        <authorList>
            <consortium name="Ensembl"/>
        </authorList>
    </citation>
    <scope>IDENTIFICATION</scope>
    <source>
        <strain evidence="21">Hereford</strain>
    </source>
</reference>
<evidence type="ECO:0000256" key="17">
    <source>
        <dbReference type="SAM" id="Phobius"/>
    </source>
</evidence>
<dbReference type="FunFam" id="1.20.1070.10:FF:000133">
    <property type="entry name" value="Glucagon receptor a"/>
    <property type="match status" value="1"/>
</dbReference>
<evidence type="ECO:0000256" key="6">
    <source>
        <dbReference type="ARBA" id="ARBA00022729"/>
    </source>
</evidence>
<evidence type="ECO:0000313" key="22">
    <source>
        <dbReference type="Proteomes" id="UP000009136"/>
    </source>
</evidence>
<feature type="compositionally biased region" description="Basic and acidic residues" evidence="16">
    <location>
        <begin position="446"/>
        <end position="456"/>
    </location>
</feature>
<evidence type="ECO:0000256" key="1">
    <source>
        <dbReference type="ARBA" id="ARBA00004651"/>
    </source>
</evidence>
<dbReference type="InterPro" id="IPR003290">
    <property type="entry name" value="GPCR_2_GLP1/glucagon_rcpt"/>
</dbReference>
<dbReference type="PRINTS" id="PR01354">
    <property type="entry name" value="GLUCAGONR"/>
</dbReference>
<evidence type="ECO:0000256" key="13">
    <source>
        <dbReference type="ARBA" id="ARBA00023224"/>
    </source>
</evidence>
<comment type="function">
    <text evidence="14">G-protein coupled receptor for glucagon that plays a central role in the regulation of blood glucose levels and glucose homeostasis. Regulates the rate of hepatic glucose production by promoting glycogen hydrolysis and gluconeogenesis. Plays an important role in mediating the responses to fasting. Ligand binding causes a conformation change that triggers signaling via guanine nucleotide-binding proteins (G proteins) and modulates the activity of down-stream effectors, such as adenylate cyclase. Promotes activation of adenylate cyclase. Besides, plays a role in signaling via a phosphatidylinositol-calcium second messenger system.</text>
</comment>
<keyword evidence="9 17" id="KW-0472">Membrane</keyword>
<dbReference type="GeneTree" id="ENSGT00940000157969"/>
<evidence type="ECO:0000259" key="20">
    <source>
        <dbReference type="PROSITE" id="PS50261"/>
    </source>
</evidence>
<feature type="signal peptide" evidence="18">
    <location>
        <begin position="1"/>
        <end position="25"/>
    </location>
</feature>
<proteinExistence type="inferred from homology"/>
<dbReference type="Pfam" id="PF00002">
    <property type="entry name" value="7tm_2"/>
    <property type="match status" value="1"/>
</dbReference>
<keyword evidence="22" id="KW-1185">Reference proteome</keyword>
<evidence type="ECO:0000256" key="18">
    <source>
        <dbReference type="SAM" id="SignalP"/>
    </source>
</evidence>
<reference evidence="21" key="2">
    <citation type="submission" date="2025-08" db="UniProtKB">
        <authorList>
            <consortium name="Ensembl"/>
        </authorList>
    </citation>
    <scope>IDENTIFICATION</scope>
    <source>
        <strain evidence="21">Hereford</strain>
    </source>
</reference>
<feature type="domain" description="G-protein coupled receptors family 2 profile 2" evidence="20">
    <location>
        <begin position="141"/>
        <end position="342"/>
    </location>
</feature>
<evidence type="ECO:0000256" key="3">
    <source>
        <dbReference type="ARBA" id="ARBA00022475"/>
    </source>
</evidence>
<keyword evidence="7 17" id="KW-1133">Transmembrane helix</keyword>
<evidence type="ECO:0000256" key="7">
    <source>
        <dbReference type="ARBA" id="ARBA00022989"/>
    </source>
</evidence>
<evidence type="ECO:0000256" key="9">
    <source>
        <dbReference type="ARBA" id="ARBA00023136"/>
    </source>
</evidence>
<dbReference type="GO" id="GO:0005886">
    <property type="term" value="C:plasma membrane"/>
    <property type="evidence" value="ECO:0007669"/>
    <property type="project" value="UniProtKB-SubCell"/>
</dbReference>
<keyword evidence="3" id="KW-1003">Cell membrane</keyword>
<protein>
    <recommendedName>
        <fullName evidence="15">Glucagon receptor</fullName>
    </recommendedName>
</protein>
<evidence type="ECO:0000256" key="4">
    <source>
        <dbReference type="ARBA" id="ARBA00022553"/>
    </source>
</evidence>
<sequence>MPPIQPHYPHLFLLLLLACQPETPSAQVMDFLFEKWKLYGDQCLHNLSLLPLPTELVCNRTFDKYSCWPDTPPNTTANISCPWYLPWYHKVQHRLVFKRCGPDGQWVRGPRGQPWRDASQCQMDDEELEVQKEVAKMYSSFQVMYTVGYSLSLGALLLALTTLLGLSKLHCTRNYIHMNLFVSFMLKASSVLVIDTLLKTRYSQRIGDDISVSVWLSDGAVAGCRVAAVFMQYGVVANYCWLLVEGVYLHSLLSLAAIPERSCFPLYLGIGWGAPMLFVIPWAVVKCLFENIQCWTSNDNMAFWWILRFPVFLAILINFFIFIRILHLLVAKLRAHQMRYTDYKFRVCWWPFSTVSSTRRCSQSCCGTGIAGVRAKHCRRSATLAATRPGPSGAPPVRSCCLQGAVAAMGLARTPLPRPAWLVAFLDRPKTPSEAPRILAGAGLRGPERPSPEIWN</sequence>
<dbReference type="PANTHER" id="PTHR45620:SF29">
    <property type="entry name" value="GLUCAGON RECEPTOR"/>
    <property type="match status" value="1"/>
</dbReference>
<evidence type="ECO:0000256" key="12">
    <source>
        <dbReference type="ARBA" id="ARBA00023180"/>
    </source>
</evidence>
<keyword evidence="11" id="KW-0675">Receptor</keyword>
<feature type="transmembrane region" description="Helical" evidence="17">
    <location>
        <begin position="236"/>
        <end position="258"/>
    </location>
</feature>
<evidence type="ECO:0000256" key="15">
    <source>
        <dbReference type="ARBA" id="ARBA00071417"/>
    </source>
</evidence>
<dbReference type="Gene3D" id="1.20.1070.10">
    <property type="entry name" value="Rhodopsin 7-helix transmembrane proteins"/>
    <property type="match status" value="1"/>
</dbReference>
<feature type="transmembrane region" description="Helical" evidence="17">
    <location>
        <begin position="305"/>
        <end position="330"/>
    </location>
</feature>
<keyword evidence="10" id="KW-1015">Disulfide bond</keyword>